<feature type="compositionally biased region" description="Polar residues" evidence="1">
    <location>
        <begin position="52"/>
        <end position="65"/>
    </location>
</feature>
<dbReference type="InterPro" id="IPR037997">
    <property type="entry name" value="Dgk1-like"/>
</dbReference>
<evidence type="ECO:0000313" key="3">
    <source>
        <dbReference type="EMBL" id="PLW28717.1"/>
    </source>
</evidence>
<dbReference type="PANTHER" id="PTHR31303">
    <property type="entry name" value="CTP-DEPENDENT DIACYLGLYCEROL KINASE 1"/>
    <property type="match status" value="1"/>
</dbReference>
<dbReference type="AlphaFoldDB" id="A0A2N5TT97"/>
<dbReference type="GO" id="GO:0006654">
    <property type="term" value="P:phosphatidic acid biosynthetic process"/>
    <property type="evidence" value="ECO:0007669"/>
    <property type="project" value="TreeGrafter"/>
</dbReference>
<dbReference type="GO" id="GO:0004143">
    <property type="term" value="F:ATP-dependent diacylglycerol kinase activity"/>
    <property type="evidence" value="ECO:0007669"/>
    <property type="project" value="InterPro"/>
</dbReference>
<dbReference type="OrthoDB" id="5673at2759"/>
<evidence type="ECO:0000313" key="5">
    <source>
        <dbReference type="Proteomes" id="UP000235388"/>
    </source>
</evidence>
<feature type="region of interest" description="Disordered" evidence="1">
    <location>
        <begin position="1"/>
        <end position="67"/>
    </location>
</feature>
<comment type="caution">
    <text evidence="3">The sequence shown here is derived from an EMBL/GenBank/DDBJ whole genome shotgun (WGS) entry which is preliminary data.</text>
</comment>
<protein>
    <recommendedName>
        <fullName evidence="7">Phosphatidate cytidylyltransferase</fullName>
    </recommendedName>
</protein>
<feature type="transmembrane region" description="Helical" evidence="2">
    <location>
        <begin position="220"/>
        <end position="241"/>
    </location>
</feature>
<feature type="compositionally biased region" description="Polar residues" evidence="1">
    <location>
        <begin position="31"/>
        <end position="41"/>
    </location>
</feature>
<dbReference type="GO" id="GO:0005789">
    <property type="term" value="C:endoplasmic reticulum membrane"/>
    <property type="evidence" value="ECO:0007669"/>
    <property type="project" value="TreeGrafter"/>
</dbReference>
<dbReference type="PANTHER" id="PTHR31303:SF1">
    <property type="entry name" value="CTP-DEPENDENT DIACYLGLYCEROL KINASE 1"/>
    <property type="match status" value="1"/>
</dbReference>
<keyword evidence="5" id="KW-1185">Reference proteome</keyword>
<organism evidence="3 6">
    <name type="scientific">Puccinia coronata f. sp. avenae</name>
    <dbReference type="NCBI Taxonomy" id="200324"/>
    <lineage>
        <taxon>Eukaryota</taxon>
        <taxon>Fungi</taxon>
        <taxon>Dikarya</taxon>
        <taxon>Basidiomycota</taxon>
        <taxon>Pucciniomycotina</taxon>
        <taxon>Pucciniomycetes</taxon>
        <taxon>Pucciniales</taxon>
        <taxon>Pucciniaceae</taxon>
        <taxon>Puccinia</taxon>
    </lineage>
</organism>
<evidence type="ECO:0000313" key="6">
    <source>
        <dbReference type="Proteomes" id="UP000235392"/>
    </source>
</evidence>
<dbReference type="Proteomes" id="UP000235392">
    <property type="component" value="Unassembled WGS sequence"/>
</dbReference>
<dbReference type="STRING" id="200324.A0A2N5TT97"/>
<name>A0A2N5TT97_9BASI</name>
<evidence type="ECO:0000256" key="2">
    <source>
        <dbReference type="SAM" id="Phobius"/>
    </source>
</evidence>
<sequence length="357" mass="39622">MEQQPEEEDNHTHPERKRKMIQEQKIITPPYKNNTLSSHPSSLDKRRKIDPATTTTLESASSYGNHKNGAEKTSWIVRIRKWCVRWEVPRKVLHTSIGFITLHQYMKGSAHPAKITHGLAKTLLVIVSADILRFRSKKFARVYEALLGFLMRPAEKTHWNGVIFYLLGVITSLATLPLDISVLSILILSWVDTAASVVGRAYGTERAGLPSPPFARRKSLAGFVGALVVGTATAAGFWGVWAGRGALPEREALSWIPLRVLRDYPSLQTPPPPPRYRDPSPGLLITPLLLHHPRFLQLLDALKLPNPNSSLSLAPLSLACGLVAALAESFDLFGWDDNLVLPILSGWGIWGLMKSFS</sequence>
<keyword evidence="2" id="KW-1133">Transmembrane helix</keyword>
<evidence type="ECO:0000313" key="4">
    <source>
        <dbReference type="EMBL" id="PLW44946.1"/>
    </source>
</evidence>
<dbReference type="Proteomes" id="UP000235388">
    <property type="component" value="Unassembled WGS sequence"/>
</dbReference>
<feature type="transmembrane region" description="Helical" evidence="2">
    <location>
        <begin position="157"/>
        <end position="174"/>
    </location>
</feature>
<evidence type="ECO:0008006" key="7">
    <source>
        <dbReference type="Google" id="ProtNLM"/>
    </source>
</evidence>
<evidence type="ECO:0000256" key="1">
    <source>
        <dbReference type="SAM" id="MobiDB-lite"/>
    </source>
</evidence>
<keyword evidence="2" id="KW-0812">Transmembrane</keyword>
<reference evidence="5 6" key="1">
    <citation type="submission" date="2017-11" db="EMBL/GenBank/DDBJ databases">
        <title>De novo assembly and phasing of dikaryotic genomes from two isolates of Puccinia coronata f. sp. avenae, the causal agent of oat crown rust.</title>
        <authorList>
            <person name="Miller M.E."/>
            <person name="Zhang Y."/>
            <person name="Omidvar V."/>
            <person name="Sperschneider J."/>
            <person name="Schwessinger B."/>
            <person name="Raley C."/>
            <person name="Palmer J.M."/>
            <person name="Garnica D."/>
            <person name="Upadhyaya N."/>
            <person name="Rathjen J."/>
            <person name="Taylor J.M."/>
            <person name="Park R.F."/>
            <person name="Dodds P.N."/>
            <person name="Hirsch C.D."/>
            <person name="Kianian S.F."/>
            <person name="Figueroa M."/>
        </authorList>
    </citation>
    <scope>NUCLEOTIDE SEQUENCE [LARGE SCALE GENOMIC DNA]</scope>
    <source>
        <strain evidence="4">12NC29</strain>
        <strain evidence="3">12SD80</strain>
    </source>
</reference>
<gene>
    <name evidence="4" type="ORF">PCANC_13510</name>
    <name evidence="3" type="ORF">PCASD_21535</name>
</gene>
<dbReference type="EMBL" id="PGCJ01000132">
    <property type="protein sequence ID" value="PLW44946.1"/>
    <property type="molecule type" value="Genomic_DNA"/>
</dbReference>
<proteinExistence type="predicted"/>
<accession>A0A2N5TT97</accession>
<keyword evidence="2" id="KW-0472">Membrane</keyword>
<dbReference type="EMBL" id="PGCI01000355">
    <property type="protein sequence ID" value="PLW28717.1"/>
    <property type="molecule type" value="Genomic_DNA"/>
</dbReference>